<protein>
    <submittedName>
        <fullName evidence="1">Uncharacterized protein</fullName>
    </submittedName>
</protein>
<reference evidence="1 2" key="1">
    <citation type="journal article" date="2021" name="Commun. Biol.">
        <title>The genome of Shorea leprosula (Dipterocarpaceae) highlights the ecological relevance of drought in aseasonal tropical rainforests.</title>
        <authorList>
            <person name="Ng K.K.S."/>
            <person name="Kobayashi M.J."/>
            <person name="Fawcett J.A."/>
            <person name="Hatakeyama M."/>
            <person name="Paape T."/>
            <person name="Ng C.H."/>
            <person name="Ang C.C."/>
            <person name="Tnah L.H."/>
            <person name="Lee C.T."/>
            <person name="Nishiyama T."/>
            <person name="Sese J."/>
            <person name="O'Brien M.J."/>
            <person name="Copetti D."/>
            <person name="Mohd Noor M.I."/>
            <person name="Ong R.C."/>
            <person name="Putra M."/>
            <person name="Sireger I.Z."/>
            <person name="Indrioko S."/>
            <person name="Kosugi Y."/>
            <person name="Izuno A."/>
            <person name="Isagi Y."/>
            <person name="Lee S.L."/>
            <person name="Shimizu K.K."/>
        </authorList>
    </citation>
    <scope>NUCLEOTIDE SEQUENCE [LARGE SCALE GENOMIC DNA]</scope>
    <source>
        <strain evidence="1">214</strain>
    </source>
</reference>
<keyword evidence="2" id="KW-1185">Reference proteome</keyword>
<name>A0AAV5JEN4_9ROSI</name>
<dbReference type="AlphaFoldDB" id="A0AAV5JEN4"/>
<dbReference type="Proteomes" id="UP001054252">
    <property type="component" value="Unassembled WGS sequence"/>
</dbReference>
<organism evidence="1 2">
    <name type="scientific">Rubroshorea leprosula</name>
    <dbReference type="NCBI Taxonomy" id="152421"/>
    <lineage>
        <taxon>Eukaryota</taxon>
        <taxon>Viridiplantae</taxon>
        <taxon>Streptophyta</taxon>
        <taxon>Embryophyta</taxon>
        <taxon>Tracheophyta</taxon>
        <taxon>Spermatophyta</taxon>
        <taxon>Magnoliopsida</taxon>
        <taxon>eudicotyledons</taxon>
        <taxon>Gunneridae</taxon>
        <taxon>Pentapetalae</taxon>
        <taxon>rosids</taxon>
        <taxon>malvids</taxon>
        <taxon>Malvales</taxon>
        <taxon>Dipterocarpaceae</taxon>
        <taxon>Rubroshorea</taxon>
    </lineage>
</organism>
<evidence type="ECO:0000313" key="2">
    <source>
        <dbReference type="Proteomes" id="UP001054252"/>
    </source>
</evidence>
<evidence type="ECO:0000313" key="1">
    <source>
        <dbReference type="EMBL" id="GKV09869.1"/>
    </source>
</evidence>
<dbReference type="EMBL" id="BPVZ01000031">
    <property type="protein sequence ID" value="GKV09869.1"/>
    <property type="molecule type" value="Genomic_DNA"/>
</dbReference>
<accession>A0AAV5JEN4</accession>
<comment type="caution">
    <text evidence="1">The sequence shown here is derived from an EMBL/GenBank/DDBJ whole genome shotgun (WGS) entry which is preliminary data.</text>
</comment>
<gene>
    <name evidence="1" type="ORF">SLEP1_g21308</name>
</gene>
<sequence>MIRIMENGSFTQEGAILVALSQDKSILSNEGGEDEDLKMMVAESDKLFNSDQLVTCAVSTSQSQVSTLDYPSIPPCFQSKETSQPNLSSKMVLILFSPSMTILTAPSDSRWFFCSH</sequence>
<proteinExistence type="predicted"/>